<dbReference type="InterPro" id="IPR012677">
    <property type="entry name" value="Nucleotide-bd_a/b_plait_sf"/>
</dbReference>
<comment type="caution">
    <text evidence="5">The sequence shown here is derived from an EMBL/GenBank/DDBJ whole genome shotgun (WGS) entry which is preliminary data.</text>
</comment>
<dbReference type="Pfam" id="PF00076">
    <property type="entry name" value="RRM_1"/>
    <property type="match status" value="1"/>
</dbReference>
<feature type="domain" description="RRM" evidence="4">
    <location>
        <begin position="64"/>
        <end position="143"/>
    </location>
</feature>
<dbReference type="SUPFAM" id="SSF54928">
    <property type="entry name" value="RNA-binding domain, RBD"/>
    <property type="match status" value="1"/>
</dbReference>
<evidence type="ECO:0000313" key="6">
    <source>
        <dbReference type="Proteomes" id="UP001385951"/>
    </source>
</evidence>
<keyword evidence="1 2" id="KW-0694">RNA-binding</keyword>
<feature type="compositionally biased region" description="Low complexity" evidence="3">
    <location>
        <begin position="168"/>
        <end position="202"/>
    </location>
</feature>
<feature type="compositionally biased region" description="Basic residues" evidence="3">
    <location>
        <begin position="204"/>
        <end position="220"/>
    </location>
</feature>
<evidence type="ECO:0000259" key="4">
    <source>
        <dbReference type="PROSITE" id="PS50102"/>
    </source>
</evidence>
<keyword evidence="6" id="KW-1185">Reference proteome</keyword>
<feature type="region of interest" description="Disordered" evidence="3">
    <location>
        <begin position="21"/>
        <end position="61"/>
    </location>
</feature>
<dbReference type="EMBL" id="JASBNA010000084">
    <property type="protein sequence ID" value="KAK7677636.1"/>
    <property type="molecule type" value="Genomic_DNA"/>
</dbReference>
<proteinExistence type="predicted"/>
<dbReference type="InterPro" id="IPR035979">
    <property type="entry name" value="RBD_domain_sf"/>
</dbReference>
<dbReference type="InterPro" id="IPR000504">
    <property type="entry name" value="RRM_dom"/>
</dbReference>
<evidence type="ECO:0000256" key="3">
    <source>
        <dbReference type="SAM" id="MobiDB-lite"/>
    </source>
</evidence>
<dbReference type="PANTHER" id="PTHR19965">
    <property type="entry name" value="RNA AND EXPORT FACTOR BINDING PROTEIN"/>
    <property type="match status" value="1"/>
</dbReference>
<feature type="compositionally biased region" description="Polar residues" evidence="3">
    <location>
        <begin position="25"/>
        <end position="35"/>
    </location>
</feature>
<dbReference type="PROSITE" id="PS50102">
    <property type="entry name" value="RRM"/>
    <property type="match status" value="1"/>
</dbReference>
<name>A0AAW0FAZ9_9APHY</name>
<dbReference type="SMART" id="SM00360">
    <property type="entry name" value="RRM"/>
    <property type="match status" value="1"/>
</dbReference>
<organism evidence="5 6">
    <name type="scientific">Cerrena zonata</name>
    <dbReference type="NCBI Taxonomy" id="2478898"/>
    <lineage>
        <taxon>Eukaryota</taxon>
        <taxon>Fungi</taxon>
        <taxon>Dikarya</taxon>
        <taxon>Basidiomycota</taxon>
        <taxon>Agaricomycotina</taxon>
        <taxon>Agaricomycetes</taxon>
        <taxon>Polyporales</taxon>
        <taxon>Cerrenaceae</taxon>
        <taxon>Cerrena</taxon>
    </lineage>
</organism>
<dbReference type="GO" id="GO:0003729">
    <property type="term" value="F:mRNA binding"/>
    <property type="evidence" value="ECO:0007669"/>
    <property type="project" value="TreeGrafter"/>
</dbReference>
<reference evidence="5 6" key="1">
    <citation type="submission" date="2022-09" db="EMBL/GenBank/DDBJ databases">
        <authorList>
            <person name="Palmer J.M."/>
        </authorList>
    </citation>
    <scope>NUCLEOTIDE SEQUENCE [LARGE SCALE GENOMIC DNA]</scope>
    <source>
        <strain evidence="5 6">DSM 7382</strain>
    </source>
</reference>
<dbReference type="InterPro" id="IPR051229">
    <property type="entry name" value="ALYREF_mRNA_export"/>
</dbReference>
<protein>
    <recommendedName>
        <fullName evidence="4">RRM domain-containing protein</fullName>
    </recommendedName>
</protein>
<dbReference type="GO" id="GO:0005634">
    <property type="term" value="C:nucleus"/>
    <property type="evidence" value="ECO:0007669"/>
    <property type="project" value="TreeGrafter"/>
</dbReference>
<accession>A0AAW0FAZ9</accession>
<dbReference type="Proteomes" id="UP001385951">
    <property type="component" value="Unassembled WGS sequence"/>
</dbReference>
<feature type="region of interest" description="Disordered" evidence="3">
    <location>
        <begin position="168"/>
        <end position="249"/>
    </location>
</feature>
<dbReference type="AlphaFoldDB" id="A0AAW0FAZ9"/>
<sequence length="249" mass="26735">MSIMNTTVLVLCTSSNFKASKLHGSKSNSKRQLLGNQPGHAAPAWRVNNPAAPAPGKKVPEQGSKILLSRLPLDVAEEEVEQLFSKTVGPVKDVFVVYNSQARSKGMAVVSFQRPGDAALARAKYNGKIVDGRRPIKIEIVKDEDDKPRAPEKAPVPSLLQRLGGVVPPKAAAAPPTAPKKQQAAAQKAAAPLAPRLMPANPKKSVRQKKGPRRLKKAGARQKVDRETLDREMEDYRAHADSDLAAAGS</sequence>
<evidence type="ECO:0000256" key="1">
    <source>
        <dbReference type="ARBA" id="ARBA00022884"/>
    </source>
</evidence>
<gene>
    <name evidence="5" type="ORF">QCA50_019327</name>
</gene>
<dbReference type="PANTHER" id="PTHR19965:SF35">
    <property type="entry name" value="RNA ANNEALING PROTEIN YRA1"/>
    <property type="match status" value="1"/>
</dbReference>
<evidence type="ECO:0000313" key="5">
    <source>
        <dbReference type="EMBL" id="KAK7677636.1"/>
    </source>
</evidence>
<dbReference type="Gene3D" id="3.30.70.330">
    <property type="match status" value="1"/>
</dbReference>
<evidence type="ECO:0000256" key="2">
    <source>
        <dbReference type="PROSITE-ProRule" id="PRU00176"/>
    </source>
</evidence>
<feature type="compositionally biased region" description="Basic and acidic residues" evidence="3">
    <location>
        <begin position="222"/>
        <end position="242"/>
    </location>
</feature>